<comment type="caution">
    <text evidence="6">The sequence shown here is derived from an EMBL/GenBank/DDBJ whole genome shotgun (WGS) entry which is preliminary data.</text>
</comment>
<feature type="domain" description="Vesicle tethering protein Uso1/P115-like head" evidence="5">
    <location>
        <begin position="340"/>
        <end position="649"/>
    </location>
</feature>
<evidence type="ECO:0000313" key="7">
    <source>
        <dbReference type="Proteomes" id="UP001498771"/>
    </source>
</evidence>
<dbReference type="InterPro" id="IPR011989">
    <property type="entry name" value="ARM-like"/>
</dbReference>
<feature type="compositionally biased region" description="Basic and acidic residues" evidence="4">
    <location>
        <begin position="777"/>
        <end position="806"/>
    </location>
</feature>
<gene>
    <name evidence="6" type="ORF">BZA70DRAFT_250879</name>
</gene>
<keyword evidence="3" id="KW-0175">Coiled coil</keyword>
<dbReference type="InterPro" id="IPR016024">
    <property type="entry name" value="ARM-type_fold"/>
</dbReference>
<feature type="region of interest" description="Disordered" evidence="4">
    <location>
        <begin position="895"/>
        <end position="960"/>
    </location>
</feature>
<dbReference type="Pfam" id="PF04869">
    <property type="entry name" value="Uso1_p115_head"/>
    <property type="match status" value="1"/>
</dbReference>
<evidence type="ECO:0000256" key="3">
    <source>
        <dbReference type="ARBA" id="ARBA00023054"/>
    </source>
</evidence>
<dbReference type="Gene3D" id="1.20.5.340">
    <property type="match status" value="1"/>
</dbReference>
<feature type="region of interest" description="Disordered" evidence="4">
    <location>
        <begin position="974"/>
        <end position="1008"/>
    </location>
</feature>
<comment type="subcellular location">
    <subcellularLocation>
        <location evidence="1">Golgi apparatus</location>
    </subcellularLocation>
</comment>
<dbReference type="PANTHER" id="PTHR10013:SF0">
    <property type="entry name" value="GENERAL VESICULAR TRANSPORT FACTOR P115"/>
    <property type="match status" value="1"/>
</dbReference>
<organism evidence="6 7">
    <name type="scientific">Myxozyma melibiosi</name>
    <dbReference type="NCBI Taxonomy" id="54550"/>
    <lineage>
        <taxon>Eukaryota</taxon>
        <taxon>Fungi</taxon>
        <taxon>Dikarya</taxon>
        <taxon>Ascomycota</taxon>
        <taxon>Saccharomycotina</taxon>
        <taxon>Lipomycetes</taxon>
        <taxon>Lipomycetales</taxon>
        <taxon>Lipomycetaceae</taxon>
        <taxon>Myxozyma</taxon>
    </lineage>
</organism>
<feature type="region of interest" description="Disordered" evidence="4">
    <location>
        <begin position="700"/>
        <end position="726"/>
    </location>
</feature>
<feature type="compositionally biased region" description="Basic and acidic residues" evidence="4">
    <location>
        <begin position="1057"/>
        <end position="1070"/>
    </location>
</feature>
<evidence type="ECO:0000256" key="1">
    <source>
        <dbReference type="ARBA" id="ARBA00004555"/>
    </source>
</evidence>
<dbReference type="RefSeq" id="XP_064766388.1">
    <property type="nucleotide sequence ID" value="XM_064910703.1"/>
</dbReference>
<name>A0ABR1F0I1_9ASCO</name>
<reference evidence="6 7" key="1">
    <citation type="submission" date="2024-03" db="EMBL/GenBank/DDBJ databases">
        <title>Genome-scale model development and genomic sequencing of the oleaginous clade Lipomyces.</title>
        <authorList>
            <consortium name="Lawrence Berkeley National Laboratory"/>
            <person name="Czajka J.J."/>
            <person name="Han Y."/>
            <person name="Kim J."/>
            <person name="Mondo S.J."/>
            <person name="Hofstad B.A."/>
            <person name="Robles A."/>
            <person name="Haridas S."/>
            <person name="Riley R."/>
            <person name="LaButti K."/>
            <person name="Pangilinan J."/>
            <person name="Andreopoulos W."/>
            <person name="Lipzen A."/>
            <person name="Yan J."/>
            <person name="Wang M."/>
            <person name="Ng V."/>
            <person name="Grigoriev I.V."/>
            <person name="Spatafora J.W."/>
            <person name="Magnuson J.K."/>
            <person name="Baker S.E."/>
            <person name="Pomraning K.R."/>
        </authorList>
    </citation>
    <scope>NUCLEOTIDE SEQUENCE [LARGE SCALE GENOMIC DNA]</scope>
    <source>
        <strain evidence="6 7">Phaff 52-87</strain>
    </source>
</reference>
<accession>A0ABR1F0I1</accession>
<evidence type="ECO:0000256" key="2">
    <source>
        <dbReference type="ARBA" id="ARBA00023034"/>
    </source>
</evidence>
<dbReference type="SUPFAM" id="SSF48371">
    <property type="entry name" value="ARM repeat"/>
    <property type="match status" value="1"/>
</dbReference>
<keyword evidence="2" id="KW-0333">Golgi apparatus</keyword>
<dbReference type="InterPro" id="IPR006953">
    <property type="entry name" value="Vesicle_Uso1_P115_head"/>
</dbReference>
<feature type="compositionally biased region" description="Acidic residues" evidence="4">
    <location>
        <begin position="1028"/>
        <end position="1056"/>
    </location>
</feature>
<proteinExistence type="predicted"/>
<dbReference type="EMBL" id="JBBJBU010000012">
    <property type="protein sequence ID" value="KAK7203355.1"/>
    <property type="molecule type" value="Genomic_DNA"/>
</dbReference>
<evidence type="ECO:0000256" key="4">
    <source>
        <dbReference type="SAM" id="MobiDB-lite"/>
    </source>
</evidence>
<protein>
    <submittedName>
        <fullName evidence="6">P115 like vesicle tethering protein</fullName>
    </submittedName>
</protein>
<feature type="compositionally biased region" description="Basic and acidic residues" evidence="4">
    <location>
        <begin position="713"/>
        <end position="726"/>
    </location>
</feature>
<keyword evidence="7" id="KW-1185">Reference proteome</keyword>
<sequence length="1109" mass="124410">MQDYLTGFLPQTQPKPSTTALETIAKLCDRLLNSTLLEDRRAAVLGLKGFCREYREAVVTGGLRGLIAELQRDRLDTETIKATLETVLLLFVRDKTDTTADVDYIALWLADEFTQREENISLLIDILENPDFYVRLYTLQLLAAILTNRPERTKQCVFAAPLGISRFVSTLDDHREAIQNEAVMLLIHLVDGHPDIQKLVAFENTFDKIFLIIEREGGVEGGVIVRDCLLLIANLLRFNPSNQNLFRETSCIPRLSELMITDKGAANWDQQKTKNMILVLEICRLFVVEDSLGTPANQQILFQAGVLMNVLRLAFGDSTNIQVRAMALVAAGDLIRGHDEIQEKFSNIDVPYINVSAPGEPSHVQVEPEAIPVTQALLNWALSCSSIYAFDLRVGATMCLEGYLSNNNNTRVAFLEDAIDAYFNDNRGPKNTKLLSGILDHETDARTDPYKTWFACVIMLHIFEGGQELKDLARSITIGDEEQGEEVVTAIQTISANLVAALQYNLDARIPIAYIMLLCVWLYEDYEAIDDFLSEGSSVQSLVADVSQSSSHNIMVEGMCTTLLAVLYGYCTTQSPIPRPTLHRLLVNRIGRDSFIMKLRLLRRNNFVRDFDSSEILSAGKDETGLPKVFFNRVFIDFFKDRYSRLEKVLDKDPNRDPISPEAIEAQNEQAVESMESMAKEIDELRAQLEGANASIAQTQESLAGSVSQSETLAHEKEALSSRLEESSTVVKKLQEQLAAAEKEVAGEKEKAKEIEKKLGVNVQSLGLETMRLQKEKSELQESFRKEKNRADNMDKELTRSKERALQAESSLRSLKESAAAEKTKLEARLKQVEEQRSYTHAMMENKDKELKQVATKTEQLQTLLNGFKTKAADLNGQVDALKKEVADKEKAVEEVKAASTSKDQKISELEKEVQSIKTERDSLKSQVTKLEAEVKSVNEKLSAASSDKGAKARKTEEKLKETQAKLDALQKQFKEEKQKSTNALSEIEAKKTEVTKLKKSLKESEEKVEDLLLVMADLEEKIANIGGDEEDEEEEEEEDGGEDGDEEEEEEEEASEEKVEEKTEAKKAAEPNGTTKTNGKASADEEDEDEEDEEDDEDDEEEDEDDVD</sequence>
<feature type="compositionally biased region" description="Basic and acidic residues" evidence="4">
    <location>
        <begin position="949"/>
        <end position="960"/>
    </location>
</feature>
<dbReference type="SUPFAM" id="SSF58104">
    <property type="entry name" value="Methyl-accepting chemotaxis protein (MCP) signaling domain"/>
    <property type="match status" value="1"/>
</dbReference>
<dbReference type="Proteomes" id="UP001498771">
    <property type="component" value="Unassembled WGS sequence"/>
</dbReference>
<feature type="compositionally biased region" description="Basic and acidic residues" evidence="4">
    <location>
        <begin position="988"/>
        <end position="1006"/>
    </location>
</feature>
<feature type="compositionally biased region" description="Acidic residues" evidence="4">
    <location>
        <begin position="1085"/>
        <end position="1109"/>
    </location>
</feature>
<feature type="region of interest" description="Disordered" evidence="4">
    <location>
        <begin position="777"/>
        <end position="817"/>
    </location>
</feature>
<feature type="compositionally biased region" description="Polar residues" evidence="4">
    <location>
        <begin position="700"/>
        <end position="712"/>
    </location>
</feature>
<dbReference type="GeneID" id="90036215"/>
<evidence type="ECO:0000313" key="6">
    <source>
        <dbReference type="EMBL" id="KAK7203355.1"/>
    </source>
</evidence>
<feature type="region of interest" description="Disordered" evidence="4">
    <location>
        <begin position="1021"/>
        <end position="1109"/>
    </location>
</feature>
<evidence type="ECO:0000259" key="5">
    <source>
        <dbReference type="Pfam" id="PF04869"/>
    </source>
</evidence>
<dbReference type="PANTHER" id="PTHR10013">
    <property type="entry name" value="GENERAL VESICULAR TRANSPORT FACTOR P115"/>
    <property type="match status" value="1"/>
</dbReference>
<feature type="compositionally biased region" description="Basic and acidic residues" evidence="4">
    <location>
        <begin position="895"/>
        <end position="924"/>
    </location>
</feature>
<dbReference type="InterPro" id="IPR024095">
    <property type="entry name" value="Vesicle_P115"/>
</dbReference>
<dbReference type="Gene3D" id="1.25.10.10">
    <property type="entry name" value="Leucine-rich Repeat Variant"/>
    <property type="match status" value="1"/>
</dbReference>